<evidence type="ECO:0000313" key="2">
    <source>
        <dbReference type="EMBL" id="PLB40065.1"/>
    </source>
</evidence>
<reference evidence="2 3" key="1">
    <citation type="submission" date="2017-12" db="EMBL/GenBank/DDBJ databases">
        <authorList>
            <consortium name="DOE Joint Genome Institute"/>
            <person name="Haridas S."/>
            <person name="Kjaerbolling I."/>
            <person name="Vesth T.C."/>
            <person name="Frisvad J.C."/>
            <person name="Nybo J.L."/>
            <person name="Theobald S."/>
            <person name="Kuo A."/>
            <person name="Bowyer P."/>
            <person name="Matsuda Y."/>
            <person name="Mondo S."/>
            <person name="Lyhne E.K."/>
            <person name="Kogle M.E."/>
            <person name="Clum A."/>
            <person name="Lipzen A."/>
            <person name="Salamov A."/>
            <person name="Ngan C.Y."/>
            <person name="Daum C."/>
            <person name="Chiniquy J."/>
            <person name="Barry K."/>
            <person name="LaButti K."/>
            <person name="Simmons B.A."/>
            <person name="Magnuson J.K."/>
            <person name="Mortensen U.H."/>
            <person name="Larsen T.O."/>
            <person name="Grigoriev I.V."/>
            <person name="Baker S.E."/>
            <person name="Andersen M.R."/>
            <person name="Nordberg H.P."/>
            <person name="Cantor M.N."/>
            <person name="Hua S.X."/>
        </authorList>
    </citation>
    <scope>NUCLEOTIDE SEQUENCE [LARGE SCALE GENOMIC DNA]</scope>
    <source>
        <strain evidence="2 3">CBS 102.13</strain>
    </source>
</reference>
<dbReference type="PANTHER" id="PTHR47843:SF5">
    <property type="entry name" value="BTB_POZ DOMAIN PROTEIN"/>
    <property type="match status" value="1"/>
</dbReference>
<gene>
    <name evidence="2" type="ORF">BDW47DRAFT_102185</name>
</gene>
<dbReference type="GeneID" id="36518971"/>
<dbReference type="Pfam" id="PF00651">
    <property type="entry name" value="BTB"/>
    <property type="match status" value="1"/>
</dbReference>
<protein>
    <submittedName>
        <fullName evidence="2">BTB/POZ domain protein</fullName>
    </submittedName>
</protein>
<dbReference type="Gene3D" id="3.30.710.10">
    <property type="entry name" value="Potassium Channel Kv1.1, Chain A"/>
    <property type="match status" value="1"/>
</dbReference>
<evidence type="ECO:0000313" key="3">
    <source>
        <dbReference type="Proteomes" id="UP000234585"/>
    </source>
</evidence>
<dbReference type="PANTHER" id="PTHR47843">
    <property type="entry name" value="BTB DOMAIN-CONTAINING PROTEIN-RELATED"/>
    <property type="match status" value="1"/>
</dbReference>
<dbReference type="SUPFAM" id="SSF54695">
    <property type="entry name" value="POZ domain"/>
    <property type="match status" value="1"/>
</dbReference>
<dbReference type="CDD" id="cd18186">
    <property type="entry name" value="BTB_POZ_ZBTB_KLHL-like"/>
    <property type="match status" value="1"/>
</dbReference>
<dbReference type="OrthoDB" id="6359816at2759"/>
<dbReference type="InterPro" id="IPR011333">
    <property type="entry name" value="SKP1/BTB/POZ_sf"/>
</dbReference>
<dbReference type="RefSeq" id="XP_024674077.1">
    <property type="nucleotide sequence ID" value="XM_024811811.1"/>
</dbReference>
<sequence length="257" mass="29416">MGNDEPVAVKFKAETLETEGKEGDLTASIQRYFHTSTFSDLTIVTSDQRFEVHKLIVCGQSGYFSNLFKHNWKEVTDNAIRLEEDDPRAVEAMIHFLYGFNYDSSGSDRGRTSPMLFNVNVYQTGDKYDIPKLKEQAKEKFAVALKNCWEMDDFPVAIERAYSTTVASDRGLRDLLVDTCLEHIDKLLGNDDFKRVLRETLDFAADLVQKRDYQSGRTTYRCPDCSEDWSVVCSTTVAYCPLCGYRATWSRHVKNNT</sequence>
<dbReference type="AlphaFoldDB" id="A0A2I2FHF7"/>
<name>A0A2I2FHF7_ASPCN</name>
<organism evidence="2 3">
    <name type="scientific">Aspergillus candidus</name>
    <dbReference type="NCBI Taxonomy" id="41067"/>
    <lineage>
        <taxon>Eukaryota</taxon>
        <taxon>Fungi</taxon>
        <taxon>Dikarya</taxon>
        <taxon>Ascomycota</taxon>
        <taxon>Pezizomycotina</taxon>
        <taxon>Eurotiomycetes</taxon>
        <taxon>Eurotiomycetidae</taxon>
        <taxon>Eurotiales</taxon>
        <taxon>Aspergillaceae</taxon>
        <taxon>Aspergillus</taxon>
        <taxon>Aspergillus subgen. Circumdati</taxon>
    </lineage>
</organism>
<dbReference type="PROSITE" id="PS50097">
    <property type="entry name" value="BTB"/>
    <property type="match status" value="1"/>
</dbReference>
<keyword evidence="3" id="KW-1185">Reference proteome</keyword>
<dbReference type="STRING" id="41067.A0A2I2FHF7"/>
<dbReference type="EMBL" id="KZ559126">
    <property type="protein sequence ID" value="PLB40065.1"/>
    <property type="molecule type" value="Genomic_DNA"/>
</dbReference>
<feature type="domain" description="BTB" evidence="1">
    <location>
        <begin position="39"/>
        <end position="98"/>
    </location>
</feature>
<dbReference type="SMART" id="SM00225">
    <property type="entry name" value="BTB"/>
    <property type="match status" value="1"/>
</dbReference>
<accession>A0A2I2FHF7</accession>
<proteinExistence type="predicted"/>
<evidence type="ECO:0000259" key="1">
    <source>
        <dbReference type="PROSITE" id="PS50097"/>
    </source>
</evidence>
<dbReference type="InterPro" id="IPR000210">
    <property type="entry name" value="BTB/POZ_dom"/>
</dbReference>
<dbReference type="Proteomes" id="UP000234585">
    <property type="component" value="Unassembled WGS sequence"/>
</dbReference>